<keyword evidence="3" id="KW-1185">Reference proteome</keyword>
<dbReference type="Proteomes" id="UP000257109">
    <property type="component" value="Unassembled WGS sequence"/>
</dbReference>
<feature type="non-terminal residue" evidence="2">
    <location>
        <position position="1"/>
    </location>
</feature>
<organism evidence="2 3">
    <name type="scientific">Mucuna pruriens</name>
    <name type="common">Velvet bean</name>
    <name type="synonym">Dolichos pruriens</name>
    <dbReference type="NCBI Taxonomy" id="157652"/>
    <lineage>
        <taxon>Eukaryota</taxon>
        <taxon>Viridiplantae</taxon>
        <taxon>Streptophyta</taxon>
        <taxon>Embryophyta</taxon>
        <taxon>Tracheophyta</taxon>
        <taxon>Spermatophyta</taxon>
        <taxon>Magnoliopsida</taxon>
        <taxon>eudicotyledons</taxon>
        <taxon>Gunneridae</taxon>
        <taxon>Pentapetalae</taxon>
        <taxon>rosids</taxon>
        <taxon>fabids</taxon>
        <taxon>Fabales</taxon>
        <taxon>Fabaceae</taxon>
        <taxon>Papilionoideae</taxon>
        <taxon>50 kb inversion clade</taxon>
        <taxon>NPAAA clade</taxon>
        <taxon>indigoferoid/millettioid clade</taxon>
        <taxon>Phaseoleae</taxon>
        <taxon>Mucuna</taxon>
    </lineage>
</organism>
<reference evidence="2" key="1">
    <citation type="submission" date="2018-05" db="EMBL/GenBank/DDBJ databases">
        <title>Draft genome of Mucuna pruriens seed.</title>
        <authorList>
            <person name="Nnadi N.E."/>
            <person name="Vos R."/>
            <person name="Hasami M.H."/>
            <person name="Devisetty U.K."/>
            <person name="Aguiy J.C."/>
        </authorList>
    </citation>
    <scope>NUCLEOTIDE SEQUENCE [LARGE SCALE GENOMIC DNA]</scope>
    <source>
        <strain evidence="2">JCA_2017</strain>
    </source>
</reference>
<evidence type="ECO:0000313" key="3">
    <source>
        <dbReference type="Proteomes" id="UP000257109"/>
    </source>
</evidence>
<dbReference type="OrthoDB" id="808414at2759"/>
<accession>A0A371HTX3</accession>
<feature type="region of interest" description="Disordered" evidence="1">
    <location>
        <begin position="277"/>
        <end position="325"/>
    </location>
</feature>
<sequence length="325" mass="34381">MSENNVTVGGHCQHFLLGIHLKQLLKYGNELSYSHRGSVAQIVNPKLGRSILLPPTSSALVSSVQRPQTTLHNIINVGEVPRNGPSIRTLKHAYMLTFQNILSEEEISHIGPTPRPINSEEPQSSNGKTVNVVISVSNFLPGLFGGGVQACGPVRPVSLREGNLGIKANPDKARDVAVNVRARVLHRIAHPSLGREMHHVERPQEGTVVDVAFYHEDAVPCEEVVVDADDAISAELESNGDVCPHETGCAGDQDREGFGLGGGTRGGRFANGGLPVGAAAEGAAGVGSGSGSGSGSGGGWRSQQQKHNKAQQHKRPEQELGDGQW</sequence>
<dbReference type="EMBL" id="QJKJ01001720">
    <property type="protein sequence ID" value="RDY06241.1"/>
    <property type="molecule type" value="Genomic_DNA"/>
</dbReference>
<feature type="region of interest" description="Disordered" evidence="1">
    <location>
        <begin position="237"/>
        <end position="264"/>
    </location>
</feature>
<protein>
    <submittedName>
        <fullName evidence="2">Uncharacterized protein</fullName>
    </submittedName>
</protein>
<feature type="compositionally biased region" description="Basic residues" evidence="1">
    <location>
        <begin position="304"/>
        <end position="313"/>
    </location>
</feature>
<gene>
    <name evidence="2" type="ORF">CR513_09812</name>
</gene>
<proteinExistence type="predicted"/>
<comment type="caution">
    <text evidence="2">The sequence shown here is derived from an EMBL/GenBank/DDBJ whole genome shotgun (WGS) entry which is preliminary data.</text>
</comment>
<dbReference type="AlphaFoldDB" id="A0A371HTX3"/>
<name>A0A371HTX3_MUCPR</name>
<evidence type="ECO:0000256" key="1">
    <source>
        <dbReference type="SAM" id="MobiDB-lite"/>
    </source>
</evidence>
<evidence type="ECO:0000313" key="2">
    <source>
        <dbReference type="EMBL" id="RDY06241.1"/>
    </source>
</evidence>
<feature type="compositionally biased region" description="Gly residues" evidence="1">
    <location>
        <begin position="284"/>
        <end position="300"/>
    </location>
</feature>